<feature type="compositionally biased region" description="Basic and acidic residues" evidence="2">
    <location>
        <begin position="137"/>
        <end position="155"/>
    </location>
</feature>
<feature type="region of interest" description="Disordered" evidence="2">
    <location>
        <begin position="136"/>
        <end position="155"/>
    </location>
</feature>
<sequence length="189" mass="21534">MLEGNNEDARKIARLSAEIKEVNDDAEGVLEYRRKLLHMKQRLDCNSDALDEYIGEMSETLAVAQAERDKNKRLLAELESGLTCASIELDDTLHDAWKQDESRNRELAKKQIEASDASKMDEWNKQRLESNTALHDTFTDAEKPDRERLKGTMGEKLEELSSLRRTANEQTSKLAELEALFAHAKQKTG</sequence>
<organism evidence="3 4">
    <name type="scientific">Thalassiosira oceanica</name>
    <name type="common">Marine diatom</name>
    <dbReference type="NCBI Taxonomy" id="159749"/>
    <lineage>
        <taxon>Eukaryota</taxon>
        <taxon>Sar</taxon>
        <taxon>Stramenopiles</taxon>
        <taxon>Ochrophyta</taxon>
        <taxon>Bacillariophyta</taxon>
        <taxon>Coscinodiscophyceae</taxon>
        <taxon>Thalassiosirophycidae</taxon>
        <taxon>Thalassiosirales</taxon>
        <taxon>Thalassiosiraceae</taxon>
        <taxon>Thalassiosira</taxon>
    </lineage>
</organism>
<evidence type="ECO:0000313" key="3">
    <source>
        <dbReference type="EMBL" id="EJK61227.1"/>
    </source>
</evidence>
<accession>K0SSJ3</accession>
<dbReference type="AlphaFoldDB" id="K0SSJ3"/>
<keyword evidence="1" id="KW-0175">Coiled coil</keyword>
<evidence type="ECO:0000313" key="4">
    <source>
        <dbReference type="Proteomes" id="UP000266841"/>
    </source>
</evidence>
<proteinExistence type="predicted"/>
<gene>
    <name evidence="3" type="ORF">THAOC_18327</name>
</gene>
<dbReference type="EMBL" id="AGNL01020273">
    <property type="protein sequence ID" value="EJK61227.1"/>
    <property type="molecule type" value="Genomic_DNA"/>
</dbReference>
<reference evidence="3 4" key="1">
    <citation type="journal article" date="2012" name="Genome Biol.">
        <title>Genome and low-iron response of an oceanic diatom adapted to chronic iron limitation.</title>
        <authorList>
            <person name="Lommer M."/>
            <person name="Specht M."/>
            <person name="Roy A.S."/>
            <person name="Kraemer L."/>
            <person name="Andreson R."/>
            <person name="Gutowska M.A."/>
            <person name="Wolf J."/>
            <person name="Bergner S.V."/>
            <person name="Schilhabel M.B."/>
            <person name="Klostermeier U.C."/>
            <person name="Beiko R.G."/>
            <person name="Rosenstiel P."/>
            <person name="Hippler M."/>
            <person name="Laroche J."/>
        </authorList>
    </citation>
    <scope>NUCLEOTIDE SEQUENCE [LARGE SCALE GENOMIC DNA]</scope>
    <source>
        <strain evidence="3 4">CCMP1005</strain>
    </source>
</reference>
<protein>
    <submittedName>
        <fullName evidence="3">Uncharacterized protein</fullName>
    </submittedName>
</protein>
<evidence type="ECO:0000256" key="1">
    <source>
        <dbReference type="SAM" id="Coils"/>
    </source>
</evidence>
<keyword evidence="4" id="KW-1185">Reference proteome</keyword>
<dbReference type="Proteomes" id="UP000266841">
    <property type="component" value="Unassembled WGS sequence"/>
</dbReference>
<name>K0SSJ3_THAOC</name>
<comment type="caution">
    <text evidence="3">The sequence shown here is derived from an EMBL/GenBank/DDBJ whole genome shotgun (WGS) entry which is preliminary data.</text>
</comment>
<evidence type="ECO:0000256" key="2">
    <source>
        <dbReference type="SAM" id="MobiDB-lite"/>
    </source>
</evidence>
<dbReference type="OrthoDB" id="71318at2759"/>
<feature type="coiled-coil region" evidence="1">
    <location>
        <begin position="160"/>
        <end position="187"/>
    </location>
</feature>